<dbReference type="InterPro" id="IPR036709">
    <property type="entry name" value="Autotransporte_beta_dom_sf"/>
</dbReference>
<keyword evidence="3" id="KW-1185">Reference proteome</keyword>
<name>A0A844Y4N8_9SPHN</name>
<dbReference type="RefSeq" id="WP_160608717.1">
    <property type="nucleotide sequence ID" value="NZ_WTYF01000004.1"/>
</dbReference>
<evidence type="ECO:0000313" key="3">
    <source>
        <dbReference type="Proteomes" id="UP000444185"/>
    </source>
</evidence>
<accession>A0A844Y4N8</accession>
<proteinExistence type="predicted"/>
<sequence>MNKTIIALALAGVAMPAAAQAQDYDSSNAVAADKAGVRVEGRLSWERINDPEEEAGINYEIGSGIAYGGEIGVDFPVSERVVLGPYVNYEASSVEDCADGLCVGSDGFWSAGIHAGLITGKSGMVYAKLGYGEQTIYLDGEFYDAGTNTTFVFDESETGGGYAFAMGYEHGFTSTLYGRAEVGVSEASDIYGFDFQRGHIGLSLGARF</sequence>
<evidence type="ECO:0000256" key="1">
    <source>
        <dbReference type="SAM" id="SignalP"/>
    </source>
</evidence>
<feature type="signal peptide" evidence="1">
    <location>
        <begin position="1"/>
        <end position="21"/>
    </location>
</feature>
<dbReference type="Proteomes" id="UP000444185">
    <property type="component" value="Unassembled WGS sequence"/>
</dbReference>
<dbReference type="SUPFAM" id="SSF103515">
    <property type="entry name" value="Autotransporter"/>
    <property type="match status" value="1"/>
</dbReference>
<keyword evidence="1" id="KW-0732">Signal</keyword>
<evidence type="ECO:0000313" key="2">
    <source>
        <dbReference type="EMBL" id="MXO52038.1"/>
    </source>
</evidence>
<dbReference type="OrthoDB" id="7407648at2"/>
<comment type="caution">
    <text evidence="2">The sequence shown here is derived from an EMBL/GenBank/DDBJ whole genome shotgun (WGS) entry which is preliminary data.</text>
</comment>
<reference evidence="2 3" key="1">
    <citation type="submission" date="2019-12" db="EMBL/GenBank/DDBJ databases">
        <title>Genomic-based taxomic classification of the family Erythrobacteraceae.</title>
        <authorList>
            <person name="Xu L."/>
        </authorList>
    </citation>
    <scope>NUCLEOTIDE SEQUENCE [LARGE SCALE GENOMIC DNA]</scope>
    <source>
        <strain evidence="2 3">DSM 16225</strain>
    </source>
</reference>
<evidence type="ECO:0008006" key="4">
    <source>
        <dbReference type="Google" id="ProtNLM"/>
    </source>
</evidence>
<dbReference type="AlphaFoldDB" id="A0A844Y4N8"/>
<organism evidence="2 3">
    <name type="scientific">Qipengyuania gaetbuli</name>
    <dbReference type="NCBI Taxonomy" id="266952"/>
    <lineage>
        <taxon>Bacteria</taxon>
        <taxon>Pseudomonadati</taxon>
        <taxon>Pseudomonadota</taxon>
        <taxon>Alphaproteobacteria</taxon>
        <taxon>Sphingomonadales</taxon>
        <taxon>Erythrobacteraceae</taxon>
        <taxon>Qipengyuania</taxon>
    </lineage>
</organism>
<dbReference type="EMBL" id="WTYF01000004">
    <property type="protein sequence ID" value="MXO52038.1"/>
    <property type="molecule type" value="Genomic_DNA"/>
</dbReference>
<feature type="chain" id="PRO_5033059757" description="Outer membrane beta-barrel protein" evidence="1">
    <location>
        <begin position="22"/>
        <end position="208"/>
    </location>
</feature>
<protein>
    <recommendedName>
        <fullName evidence="4">Outer membrane beta-barrel protein</fullName>
    </recommendedName>
</protein>
<gene>
    <name evidence="2" type="ORF">GRI42_12065</name>
</gene>